<dbReference type="OrthoDB" id="1939301at2759"/>
<keyword evidence="2" id="KW-0805">Transcription regulation</keyword>
<dbReference type="CDD" id="cd00265">
    <property type="entry name" value="MADS_MEF2_like"/>
    <property type="match status" value="1"/>
</dbReference>
<dbReference type="STRING" id="888268.A0A1E5VTG7"/>
<evidence type="ECO:0000256" key="1">
    <source>
        <dbReference type="ARBA" id="ARBA00004123"/>
    </source>
</evidence>
<keyword evidence="5" id="KW-0539">Nucleus</keyword>
<comment type="caution">
    <text evidence="8">The sequence shown here is derived from an EMBL/GenBank/DDBJ whole genome shotgun (WGS) entry which is preliminary data.</text>
</comment>
<sequence>MVAMAPPPPDGNGQQIVPADATRKKGRCGRREMRRIEDTTSRQVTFSKRRSGLLKKAYELSVLCDAEVALIVFSPRGRLYQFASATDLQNTINRYLNHTKGTTTNEKVVEPGVEKWKYEAKTLGQKIDAIEAYKRPLPLILNSNVLLSMADAEQQKKLMDQILELREKERKLLKENAMLRYQQCKALPLLELNDKGCRMDEDAAGGGGGGEEEADDAGRMEDVETELAIGIGRRRASSSSAEPQHGTMSQRMTTSKQLMSSTPLVMDKANMSNQAGKVLKKGKKKQAKDELDRQKQTEKKRRRLEKALANSAAIISELEKKKQKKKEEQQRLDEEGAAIAEAVALHVLIDEDSDEPCHLMLNKHRRCNHWDPSAGFEFTVDAQATDIYPSDGLICASHAYAPKGRWADWGIGQPLPSWGEVRDLQGPYYQGTFHESVNCPGFIAAQAVSSLQIREDSSEITSPSQGAAAAATVVNRMLGGTNRLNLYREI</sequence>
<evidence type="ECO:0000256" key="4">
    <source>
        <dbReference type="ARBA" id="ARBA00023163"/>
    </source>
</evidence>
<dbReference type="GO" id="GO:0046983">
    <property type="term" value="F:protein dimerization activity"/>
    <property type="evidence" value="ECO:0007669"/>
    <property type="project" value="InterPro"/>
</dbReference>
<accession>A0A1E5VTG7</accession>
<proteinExistence type="predicted"/>
<evidence type="ECO:0000313" key="8">
    <source>
        <dbReference type="EMBL" id="OEL28374.1"/>
    </source>
</evidence>
<dbReference type="SMART" id="SM00432">
    <property type="entry name" value="MADS"/>
    <property type="match status" value="1"/>
</dbReference>
<feature type="region of interest" description="Disordered" evidence="6">
    <location>
        <begin position="1"/>
        <end position="27"/>
    </location>
</feature>
<name>A0A1E5VTG7_9POAL</name>
<keyword evidence="4" id="KW-0804">Transcription</keyword>
<evidence type="ECO:0000256" key="5">
    <source>
        <dbReference type="ARBA" id="ARBA00023242"/>
    </source>
</evidence>
<protein>
    <submittedName>
        <fullName evidence="8">MADS-box protein SOC1</fullName>
    </submittedName>
</protein>
<dbReference type="Pfam" id="PF00319">
    <property type="entry name" value="SRF-TF"/>
    <property type="match status" value="1"/>
</dbReference>
<dbReference type="GO" id="GO:0000977">
    <property type="term" value="F:RNA polymerase II transcription regulatory region sequence-specific DNA binding"/>
    <property type="evidence" value="ECO:0007669"/>
    <property type="project" value="InterPro"/>
</dbReference>
<dbReference type="InterPro" id="IPR033896">
    <property type="entry name" value="MEF2-like_N"/>
</dbReference>
<dbReference type="InterPro" id="IPR036879">
    <property type="entry name" value="TF_MADSbox_sf"/>
</dbReference>
<dbReference type="Gene3D" id="3.40.1810.10">
    <property type="entry name" value="Transcription factor, MADS-box"/>
    <property type="match status" value="1"/>
</dbReference>
<keyword evidence="9" id="KW-1185">Reference proteome</keyword>
<dbReference type="GO" id="GO:0045944">
    <property type="term" value="P:positive regulation of transcription by RNA polymerase II"/>
    <property type="evidence" value="ECO:0007669"/>
    <property type="project" value="InterPro"/>
</dbReference>
<dbReference type="InterPro" id="IPR002100">
    <property type="entry name" value="TF_MADSbox"/>
</dbReference>
<evidence type="ECO:0000259" key="7">
    <source>
        <dbReference type="PROSITE" id="PS50066"/>
    </source>
</evidence>
<dbReference type="GO" id="GO:0005634">
    <property type="term" value="C:nucleus"/>
    <property type="evidence" value="ECO:0007669"/>
    <property type="project" value="UniProtKB-SubCell"/>
</dbReference>
<feature type="region of interest" description="Disordered" evidence="6">
    <location>
        <begin position="273"/>
        <end position="301"/>
    </location>
</feature>
<dbReference type="PROSITE" id="PS50066">
    <property type="entry name" value="MADS_BOX_2"/>
    <property type="match status" value="1"/>
</dbReference>
<comment type="subcellular location">
    <subcellularLocation>
        <location evidence="1">Nucleus</location>
    </subcellularLocation>
</comment>
<evidence type="ECO:0000313" key="9">
    <source>
        <dbReference type="Proteomes" id="UP000095767"/>
    </source>
</evidence>
<dbReference type="PRINTS" id="PR00404">
    <property type="entry name" value="MADSDOMAIN"/>
</dbReference>
<dbReference type="PANTHER" id="PTHR34212">
    <property type="entry name" value="OS02G0104200 PROTEIN"/>
    <property type="match status" value="1"/>
</dbReference>
<dbReference type="AlphaFoldDB" id="A0A1E5VTG7"/>
<evidence type="ECO:0000256" key="3">
    <source>
        <dbReference type="ARBA" id="ARBA00023125"/>
    </source>
</evidence>
<dbReference type="SUPFAM" id="SSF55455">
    <property type="entry name" value="SRF-like"/>
    <property type="match status" value="1"/>
</dbReference>
<feature type="compositionally biased region" description="Pro residues" evidence="6">
    <location>
        <begin position="1"/>
        <end position="10"/>
    </location>
</feature>
<keyword evidence="3" id="KW-0238">DNA-binding</keyword>
<reference evidence="8 9" key="1">
    <citation type="submission" date="2016-09" db="EMBL/GenBank/DDBJ databases">
        <title>The draft genome of Dichanthelium oligosanthes: A C3 panicoid grass species.</title>
        <authorList>
            <person name="Studer A.J."/>
            <person name="Schnable J.C."/>
            <person name="Brutnell T.P."/>
        </authorList>
    </citation>
    <scope>NUCLEOTIDE SEQUENCE [LARGE SCALE GENOMIC DNA]</scope>
    <source>
        <strain evidence="9">cv. Kellogg 1175</strain>
        <tissue evidence="8">Leaf</tissue>
    </source>
</reference>
<evidence type="ECO:0000256" key="6">
    <source>
        <dbReference type="SAM" id="MobiDB-lite"/>
    </source>
</evidence>
<dbReference type="EMBL" id="LWDX02030176">
    <property type="protein sequence ID" value="OEL28374.1"/>
    <property type="molecule type" value="Genomic_DNA"/>
</dbReference>
<feature type="region of interest" description="Disordered" evidence="6">
    <location>
        <begin position="201"/>
        <end position="256"/>
    </location>
</feature>
<feature type="compositionally biased region" description="Basic and acidic residues" evidence="6">
    <location>
        <begin position="287"/>
        <end position="297"/>
    </location>
</feature>
<organism evidence="8 9">
    <name type="scientific">Dichanthelium oligosanthes</name>
    <dbReference type="NCBI Taxonomy" id="888268"/>
    <lineage>
        <taxon>Eukaryota</taxon>
        <taxon>Viridiplantae</taxon>
        <taxon>Streptophyta</taxon>
        <taxon>Embryophyta</taxon>
        <taxon>Tracheophyta</taxon>
        <taxon>Spermatophyta</taxon>
        <taxon>Magnoliopsida</taxon>
        <taxon>Liliopsida</taxon>
        <taxon>Poales</taxon>
        <taxon>Poaceae</taxon>
        <taxon>PACMAD clade</taxon>
        <taxon>Panicoideae</taxon>
        <taxon>Panicodae</taxon>
        <taxon>Paniceae</taxon>
        <taxon>Dichantheliinae</taxon>
        <taxon>Dichanthelium</taxon>
    </lineage>
</organism>
<dbReference type="Proteomes" id="UP000095767">
    <property type="component" value="Unassembled WGS sequence"/>
</dbReference>
<gene>
    <name evidence="8" type="ORF">BAE44_0010608</name>
</gene>
<evidence type="ECO:0000256" key="2">
    <source>
        <dbReference type="ARBA" id="ARBA00023015"/>
    </source>
</evidence>
<dbReference type="FunFam" id="3.40.1810.10:FF:000003">
    <property type="entry name" value="MADS-box transcription factor MADS-MC"/>
    <property type="match status" value="1"/>
</dbReference>
<feature type="compositionally biased region" description="Polar residues" evidence="6">
    <location>
        <begin position="246"/>
        <end position="256"/>
    </location>
</feature>
<dbReference type="PANTHER" id="PTHR34212:SF1">
    <property type="entry name" value="OS06G0106900 PROTEIN"/>
    <property type="match status" value="1"/>
</dbReference>
<feature type="domain" description="MADS-box" evidence="7">
    <location>
        <begin position="29"/>
        <end position="86"/>
    </location>
</feature>